<dbReference type="Pfam" id="PF19420">
    <property type="entry name" value="DDAH_eukar"/>
    <property type="match status" value="1"/>
</dbReference>
<gene>
    <name evidence="4" type="ORF">NCTC11653_00910</name>
</gene>
<comment type="catalytic activity">
    <reaction evidence="3">
        <text>L-arginine + H2O = L-citrulline + NH4(+)</text>
        <dbReference type="Rhea" id="RHEA:19597"/>
        <dbReference type="ChEBI" id="CHEBI:15377"/>
        <dbReference type="ChEBI" id="CHEBI:28938"/>
        <dbReference type="ChEBI" id="CHEBI:32682"/>
        <dbReference type="ChEBI" id="CHEBI:57743"/>
        <dbReference type="EC" id="3.5.3.6"/>
    </reaction>
</comment>
<dbReference type="AlphaFoldDB" id="A0AAX2I9I4"/>
<proteinExistence type="predicted"/>
<name>A0AAX2I9I4_CAPSP</name>
<evidence type="ECO:0000256" key="1">
    <source>
        <dbReference type="ARBA" id="ARBA00005213"/>
    </source>
</evidence>
<dbReference type="PANTHER" id="PTHR47271:SF2">
    <property type="entry name" value="ARGININE DEIMINASE"/>
    <property type="match status" value="1"/>
</dbReference>
<protein>
    <recommendedName>
        <fullName evidence="2">arginine deiminase</fullName>
        <ecNumber evidence="2">3.5.3.6</ecNumber>
    </recommendedName>
</protein>
<evidence type="ECO:0000256" key="3">
    <source>
        <dbReference type="ARBA" id="ARBA00049429"/>
    </source>
</evidence>
<dbReference type="Proteomes" id="UP000249902">
    <property type="component" value="Unassembled WGS sequence"/>
</dbReference>
<evidence type="ECO:0000313" key="5">
    <source>
        <dbReference type="Proteomes" id="UP000249902"/>
    </source>
</evidence>
<dbReference type="PANTHER" id="PTHR47271">
    <property type="entry name" value="ARGININE DEIMINASE"/>
    <property type="match status" value="1"/>
</dbReference>
<dbReference type="EMBL" id="UAVP01000007">
    <property type="protein sequence ID" value="SQA75015.1"/>
    <property type="molecule type" value="Genomic_DNA"/>
</dbReference>
<evidence type="ECO:0000313" key="4">
    <source>
        <dbReference type="EMBL" id="SQA75015.1"/>
    </source>
</evidence>
<comment type="pathway">
    <text evidence="1">Amino-acid degradation; L-arginine degradation via ADI pathway; carbamoyl phosphate from L-arginine: step 1/2.</text>
</comment>
<sequence length="334" mass="38205">MKISKLANRQICKLINYLYLCPKQDNISMIKLHITNETNRLEAVILGTATSNGPTPKLEEAYDPKSAEHIKAGTYPIEKDMVAEMDAFRAVLEKYNVKVYRPEIITDCNQIFTRDIGFVIEDIFIKANILPDRQAEFQAIEYIVAQIPPEKVITPPADVHIEGGDVMPWNDHIFIGTYKGADYKEQVTARTNMAGVAFIQQLFPHKKVKEFDLLKSKTEARDNALHLDCCFQPVGKDKGIIYKGGFRSEADYQYLVDLFGKENLFHIEREEMYNMCSNVFSISPEVVVSEKNFTRLNQWLRSQGFTVEEIPYSEIAKQEGLLRCSTLPLCRTTD</sequence>
<dbReference type="GO" id="GO:0019546">
    <property type="term" value="P:L-arginine deiminase pathway"/>
    <property type="evidence" value="ECO:0007669"/>
    <property type="project" value="TreeGrafter"/>
</dbReference>
<dbReference type="SUPFAM" id="SSF55909">
    <property type="entry name" value="Pentein"/>
    <property type="match status" value="1"/>
</dbReference>
<accession>A0AAX2I9I4</accession>
<reference evidence="4 5" key="1">
    <citation type="submission" date="2018-06" db="EMBL/GenBank/DDBJ databases">
        <authorList>
            <consortium name="Pathogen Informatics"/>
            <person name="Doyle S."/>
        </authorList>
    </citation>
    <scope>NUCLEOTIDE SEQUENCE [LARGE SCALE GENOMIC DNA]</scope>
    <source>
        <strain evidence="4 5">NCTC11653</strain>
    </source>
</reference>
<comment type="caution">
    <text evidence="4">The sequence shown here is derived from an EMBL/GenBank/DDBJ whole genome shotgun (WGS) entry which is preliminary data.</text>
</comment>
<dbReference type="Gene3D" id="3.75.10.10">
    <property type="entry name" value="L-arginine/glycine Amidinotransferase, Chain A"/>
    <property type="match status" value="1"/>
</dbReference>
<dbReference type="EC" id="3.5.3.6" evidence="2"/>
<dbReference type="GO" id="GO:0016990">
    <property type="term" value="F:arginine deiminase activity"/>
    <property type="evidence" value="ECO:0007669"/>
    <property type="project" value="UniProtKB-EC"/>
</dbReference>
<evidence type="ECO:0000256" key="2">
    <source>
        <dbReference type="ARBA" id="ARBA00012171"/>
    </source>
</evidence>
<organism evidence="4 5">
    <name type="scientific">Capnocytophaga sputigena</name>
    <dbReference type="NCBI Taxonomy" id="1019"/>
    <lineage>
        <taxon>Bacteria</taxon>
        <taxon>Pseudomonadati</taxon>
        <taxon>Bacteroidota</taxon>
        <taxon>Flavobacteriia</taxon>
        <taxon>Flavobacteriales</taxon>
        <taxon>Flavobacteriaceae</taxon>
        <taxon>Capnocytophaga</taxon>
    </lineage>
</organism>